<dbReference type="Proteomes" id="UP000298787">
    <property type="component" value="Chromosome 6"/>
</dbReference>
<organism evidence="6 7">
    <name type="scientific">Collichthys lucidus</name>
    <name type="common">Big head croaker</name>
    <name type="synonym">Sciaena lucida</name>
    <dbReference type="NCBI Taxonomy" id="240159"/>
    <lineage>
        <taxon>Eukaryota</taxon>
        <taxon>Metazoa</taxon>
        <taxon>Chordata</taxon>
        <taxon>Craniata</taxon>
        <taxon>Vertebrata</taxon>
        <taxon>Euteleostomi</taxon>
        <taxon>Actinopterygii</taxon>
        <taxon>Neopterygii</taxon>
        <taxon>Teleostei</taxon>
        <taxon>Neoteleostei</taxon>
        <taxon>Acanthomorphata</taxon>
        <taxon>Eupercaria</taxon>
        <taxon>Sciaenidae</taxon>
        <taxon>Collichthys</taxon>
    </lineage>
</organism>
<evidence type="ECO:0000256" key="4">
    <source>
        <dbReference type="ARBA" id="ARBA00071322"/>
    </source>
</evidence>
<evidence type="ECO:0000256" key="1">
    <source>
        <dbReference type="ARBA" id="ARBA00004123"/>
    </source>
</evidence>
<dbReference type="PANTHER" id="PTHR12509">
    <property type="entry name" value="SPERMATOGENESIS-ASSOCIATED 4-RELATED"/>
    <property type="match status" value="1"/>
</dbReference>
<evidence type="ECO:0000259" key="5">
    <source>
        <dbReference type="PROSITE" id="PS50021"/>
    </source>
</evidence>
<dbReference type="STRING" id="240159.A0A4V6AP83"/>
<dbReference type="EMBL" id="CM014083">
    <property type="protein sequence ID" value="TKS72022.1"/>
    <property type="molecule type" value="Genomic_DNA"/>
</dbReference>
<evidence type="ECO:0000313" key="6">
    <source>
        <dbReference type="EMBL" id="TKS72022.1"/>
    </source>
</evidence>
<name>A0A4V6AP83_COLLU</name>
<dbReference type="AlphaFoldDB" id="A0A4V6AP83"/>
<comment type="function">
    <text evidence="3">May play a role in apoptosis regulation.</text>
</comment>
<dbReference type="InterPro" id="IPR001715">
    <property type="entry name" value="CH_dom"/>
</dbReference>
<dbReference type="FunFam" id="1.10.418.10:FF:000061">
    <property type="entry name" value="Spermatogenesis associated 4"/>
    <property type="match status" value="1"/>
</dbReference>
<sequence length="287" mass="32474">MSYAQSPKKTGLPREVVKWLQSLDLSLYPKNVRRDLSSGYLVAEMFSQYYPQDFPMHSYDKGTSLSTKQRNWSQIQRSLQKNLHLMKEVIDGTIHCKPGAAELMVQEVYTVLTKRSIRNIRSPESDFTDDNYQELLPTVARSTASTAIKNNLRITEIMAVPDVSTNRRKAEVILHRHLRHKAAGRVLSPGQFKVKQDLGHLAATPVSSICGEECSPSSGHITSSMHQVLYSVTTGMGSEYPANVHKCITHWVMIIRICIFSVELQIRMYWGFTEDTKLRGTARGSSK</sequence>
<proteinExistence type="predicted"/>
<protein>
    <recommendedName>
        <fullName evidence="4">Spermatogenesis-associated protein 4</fullName>
    </recommendedName>
</protein>
<dbReference type="InterPro" id="IPR010441">
    <property type="entry name" value="CH_2"/>
</dbReference>
<gene>
    <name evidence="6" type="ORF">D9C73_006095</name>
</gene>
<keyword evidence="2" id="KW-0539">Nucleus</keyword>
<feature type="domain" description="Calponin-homology (CH)" evidence="5">
    <location>
        <begin position="10"/>
        <end position="116"/>
    </location>
</feature>
<dbReference type="GO" id="GO:0005930">
    <property type="term" value="C:axoneme"/>
    <property type="evidence" value="ECO:0007669"/>
    <property type="project" value="TreeGrafter"/>
</dbReference>
<evidence type="ECO:0000256" key="2">
    <source>
        <dbReference type="ARBA" id="ARBA00023242"/>
    </source>
</evidence>
<dbReference type="GO" id="GO:0005634">
    <property type="term" value="C:nucleus"/>
    <property type="evidence" value="ECO:0007669"/>
    <property type="project" value="UniProtKB-SubCell"/>
</dbReference>
<evidence type="ECO:0000313" key="7">
    <source>
        <dbReference type="Proteomes" id="UP000298787"/>
    </source>
</evidence>
<reference evidence="6 7" key="1">
    <citation type="submission" date="2019-01" db="EMBL/GenBank/DDBJ databases">
        <title>Genome Assembly of Collichthys lucidus.</title>
        <authorList>
            <person name="Cai M."/>
            <person name="Xiao S."/>
        </authorList>
    </citation>
    <scope>NUCLEOTIDE SEQUENCE [LARGE SCALE GENOMIC DNA]</scope>
    <source>
        <strain evidence="6">JT15FE1705JMU</strain>
        <tissue evidence="6">Muscle</tissue>
    </source>
</reference>
<dbReference type="Gene3D" id="1.10.418.10">
    <property type="entry name" value="Calponin-like domain"/>
    <property type="match status" value="1"/>
</dbReference>
<accession>A0A4V6AP83</accession>
<dbReference type="InterPro" id="IPR036872">
    <property type="entry name" value="CH_dom_sf"/>
</dbReference>
<dbReference type="GO" id="GO:0008017">
    <property type="term" value="F:microtubule binding"/>
    <property type="evidence" value="ECO:0007669"/>
    <property type="project" value="TreeGrafter"/>
</dbReference>
<evidence type="ECO:0000256" key="3">
    <source>
        <dbReference type="ARBA" id="ARBA00058372"/>
    </source>
</evidence>
<dbReference type="InterPro" id="IPR052111">
    <property type="entry name" value="Spermatogenesis_Ciliary_MAP"/>
</dbReference>
<dbReference type="Pfam" id="PF06294">
    <property type="entry name" value="CH_2"/>
    <property type="match status" value="1"/>
</dbReference>
<dbReference type="PROSITE" id="PS50021">
    <property type="entry name" value="CH"/>
    <property type="match status" value="1"/>
</dbReference>
<dbReference type="PANTHER" id="PTHR12509:SF8">
    <property type="entry name" value="SPERMATOGENESIS-ASSOCIATED PROTEIN 4"/>
    <property type="match status" value="1"/>
</dbReference>
<comment type="subcellular location">
    <subcellularLocation>
        <location evidence="1">Nucleus</location>
    </subcellularLocation>
</comment>
<dbReference type="GO" id="GO:0051493">
    <property type="term" value="P:regulation of cytoskeleton organization"/>
    <property type="evidence" value="ECO:0007669"/>
    <property type="project" value="TreeGrafter"/>
</dbReference>
<keyword evidence="7" id="KW-1185">Reference proteome</keyword>